<dbReference type="EMBL" id="JAPTGD010000002">
    <property type="protein sequence ID" value="MDU9693759.1"/>
    <property type="molecule type" value="Genomic_DNA"/>
</dbReference>
<name>A0AAX6ND68_PRIAR</name>
<sequence>MILLFVALIVLLLLGLGAFIFIIMKKQKSTKEEKDVKIHTTQEQLPFDYIRRGVVKLKNGQYIKLMQVPSINTQLMEEEEKEIVRETYMGLLNSLDFKVQFYKQSRLVDINDYLAFLKEKESASVNDFKTMGLQYYSRFIMELVKENSVQTKKDFLVVSFRDEKQNKKSITDDRLKKYRKGEEDTQIHEEAEAIKEERMFEKAYKTLTQREKTLQKQLRRFGMNATFLNDKEAFELFYIAYNKERSVHQSLKGVNPNNFTTLYVKHKETGGE</sequence>
<dbReference type="Pfam" id="PF26593">
    <property type="entry name" value="TraC-like"/>
    <property type="match status" value="1"/>
</dbReference>
<evidence type="ECO:0000259" key="1">
    <source>
        <dbReference type="Pfam" id="PF26593"/>
    </source>
</evidence>
<dbReference type="InterPro" id="IPR058596">
    <property type="entry name" value="TraC-like_dom"/>
</dbReference>
<comment type="caution">
    <text evidence="2">The sequence shown here is derived from an EMBL/GenBank/DDBJ whole genome shotgun (WGS) entry which is preliminary data.</text>
</comment>
<dbReference type="Proteomes" id="UP001269400">
    <property type="component" value="Unassembled WGS sequence"/>
</dbReference>
<feature type="domain" description="TraC-like" evidence="1">
    <location>
        <begin position="52"/>
        <end position="237"/>
    </location>
</feature>
<dbReference type="AlphaFoldDB" id="A0AAX6ND68"/>
<organism evidence="2 3">
    <name type="scientific">Priestia aryabhattai</name>
    <name type="common">Bacillus aryabhattai</name>
    <dbReference type="NCBI Taxonomy" id="412384"/>
    <lineage>
        <taxon>Bacteria</taxon>
        <taxon>Bacillati</taxon>
        <taxon>Bacillota</taxon>
        <taxon>Bacilli</taxon>
        <taxon>Bacillales</taxon>
        <taxon>Bacillaceae</taxon>
        <taxon>Priestia</taxon>
    </lineage>
</organism>
<protein>
    <recommendedName>
        <fullName evidence="1">TraC-like domain-containing protein</fullName>
    </recommendedName>
</protein>
<dbReference type="RefSeq" id="WP_316910978.1">
    <property type="nucleotide sequence ID" value="NZ_JAPTGD010000002.1"/>
</dbReference>
<reference evidence="2" key="1">
    <citation type="journal article" date="2022" name="J Environ Chem Eng">
        <title>Biodegradation of petroleum oil using a constructed nonpathogenic and heavy metal-tolerant bacterial consortium isolated from marine sponges.</title>
        <authorList>
            <person name="Dechsakulwatana C."/>
            <person name="Rungsihiranrut A."/>
            <person name="Muangchinda C."/>
            <person name="Ningthoujam R."/>
            <person name="Klankeo P."/>
            <person name="Pinyakong O."/>
        </authorList>
    </citation>
    <scope>NUCLEOTIDE SEQUENCE</scope>
    <source>
        <strain evidence="2">TL01-2</strain>
    </source>
</reference>
<evidence type="ECO:0000313" key="3">
    <source>
        <dbReference type="Proteomes" id="UP001269400"/>
    </source>
</evidence>
<gene>
    <name evidence="2" type="ORF">O0Q50_21515</name>
</gene>
<proteinExistence type="predicted"/>
<evidence type="ECO:0000313" key="2">
    <source>
        <dbReference type="EMBL" id="MDU9693759.1"/>
    </source>
</evidence>
<accession>A0AAX6ND68</accession>
<reference evidence="2" key="2">
    <citation type="submission" date="2022-12" db="EMBL/GenBank/DDBJ databases">
        <authorList>
            <person name="Dechsakulwatana C."/>
            <person name="Rungsihiranrut A."/>
            <person name="Muangchinda C."/>
            <person name="Ningthoujam R."/>
            <person name="Klankeo P."/>
            <person name="Pinyakong O."/>
        </authorList>
    </citation>
    <scope>NUCLEOTIDE SEQUENCE</scope>
    <source>
        <strain evidence="2">TL01-2</strain>
    </source>
</reference>